<sequence>MKKLLSVLATIGLVSTSAVSVVACGTKPEKKLEESKKNITQIVKDFEQDVTKIWTEHYEKEVTENLIGVEIIEKNNEFVNKENILKFSKPENKNKLTIENKKQLANDIEKLFKIKLLEEKLNDLKKINKYKIILSEISNVFESVELVFNDNFQINSGEIVENSYIGNIIIDYKIVTHYKGLNDTEKFKLSETLKYTSTDNDSFKKVGDKMYKNIAKDMFISSETEKYVNLKWIDIKENSDDSDAYLSSNNILKEYYNENNEFHDALLSTINNKYFKQQFPSINISYNKKSIYKTDNFATQNSKYLIINNLYSNDEKNDISTFNLENQNEKEKVNKILLCDKNELNKFFLNDQFSSFKWNKVRNNYKTIQNNFLNTFLSKDEISKYQETLNYKFAVAIGYIDFIGPSIKIGKGESTYIHQLPDFKLVTSYSINGITDGNYESLATFSMKLFNIYKDIYKPNVDDLQSNDNYILDLTFKNQEIWNNVSTKSDLNEAEMNSYLSSFSSNYYKKLFSTLSNNNLEINSLINNNIFFSLKNMFYYTRNQNASFINQNKGGYFKLNSSSSSGYYLNDFRYMTFNLFGIIKFEIKFNSSIYMSNNWWIF</sequence>
<dbReference type="PROSITE" id="PS51257">
    <property type="entry name" value="PROKAR_LIPOPROTEIN"/>
    <property type="match status" value="1"/>
</dbReference>
<dbReference type="RefSeq" id="WP_100916595.1">
    <property type="nucleotide sequence ID" value="NZ_CP025057.1"/>
</dbReference>
<dbReference type="Proteomes" id="UP000231823">
    <property type="component" value="Chromosome"/>
</dbReference>
<dbReference type="AlphaFoldDB" id="A0A2K8SDV6"/>
<keyword evidence="3" id="KW-1185">Reference proteome</keyword>
<dbReference type="OrthoDB" id="401283at2"/>
<evidence type="ECO:0000256" key="1">
    <source>
        <dbReference type="SAM" id="SignalP"/>
    </source>
</evidence>
<reference evidence="2 3" key="1">
    <citation type="submission" date="2017-12" db="EMBL/GenBank/DDBJ databases">
        <title>Complete genome sequence of Spiroplasma floricola 23-6 (ATCC 29989).</title>
        <authorList>
            <person name="Tsai Y.-M."/>
            <person name="Wu P.-S."/>
            <person name="Lo W.-S."/>
            <person name="Kuo C.-H."/>
        </authorList>
    </citation>
    <scope>NUCLEOTIDE SEQUENCE [LARGE SCALE GENOMIC DNA]</scope>
    <source>
        <strain evidence="2 3">23-6</strain>
    </source>
</reference>
<evidence type="ECO:0008006" key="4">
    <source>
        <dbReference type="Google" id="ProtNLM"/>
    </source>
</evidence>
<keyword evidence="1" id="KW-0732">Signal</keyword>
<organism evidence="2 3">
    <name type="scientific">Spiroplasma floricola 23-6</name>
    <dbReference type="NCBI Taxonomy" id="1336749"/>
    <lineage>
        <taxon>Bacteria</taxon>
        <taxon>Bacillati</taxon>
        <taxon>Mycoplasmatota</taxon>
        <taxon>Mollicutes</taxon>
        <taxon>Entomoplasmatales</taxon>
        <taxon>Spiroplasmataceae</taxon>
        <taxon>Spiroplasma</taxon>
    </lineage>
</organism>
<evidence type="ECO:0000313" key="2">
    <source>
        <dbReference type="EMBL" id="AUB31612.1"/>
    </source>
</evidence>
<dbReference type="NCBIfam" id="NF038029">
    <property type="entry name" value="LP_plasma"/>
    <property type="match status" value="1"/>
</dbReference>
<protein>
    <recommendedName>
        <fullName evidence="4">Lipoprotein</fullName>
    </recommendedName>
</protein>
<evidence type="ECO:0000313" key="3">
    <source>
        <dbReference type="Proteomes" id="UP000231823"/>
    </source>
</evidence>
<dbReference type="KEGG" id="sfz:SFLOR_v1c05600"/>
<gene>
    <name evidence="2" type="ORF">SFLOR_v1c05600</name>
</gene>
<dbReference type="EMBL" id="CP025057">
    <property type="protein sequence ID" value="AUB31612.1"/>
    <property type="molecule type" value="Genomic_DNA"/>
</dbReference>
<feature type="signal peptide" evidence="1">
    <location>
        <begin position="1"/>
        <end position="20"/>
    </location>
</feature>
<accession>A0A2K8SDV6</accession>
<feature type="chain" id="PRO_5014733075" description="Lipoprotein" evidence="1">
    <location>
        <begin position="21"/>
        <end position="602"/>
    </location>
</feature>
<dbReference type="InterPro" id="IPR054816">
    <property type="entry name" value="Lipoprotein_mollicutes-type_CS"/>
</dbReference>
<name>A0A2K8SDV6_9MOLU</name>
<proteinExistence type="predicted"/>